<proteinExistence type="predicted"/>
<dbReference type="Proteomes" id="UP000800200">
    <property type="component" value="Unassembled WGS sequence"/>
</dbReference>
<sequence length="376" mass="42573">MPISLHPRSADFPWTFWPECYSNENTTEPLCAFSQHSFAGGRGVSMVTTSSDAYAMLKMPAFSDPSILTLVNDYDNPPYEEHDFPGKGRGLVANKTLHRGDEIFASTPLLVMNPDAYELSTEERLKLAHRAVENLPEDTKAMFWKLLDHFKGDPVDDRINTNAFEVEIDGQTRHVVFPEIARLNHDCRPNAAYFFDPQTLTHYVHATQTIHPGEEITITYINNEMTRSKRMASLKQNWGFDCGCSACRAHPALTAESDARLLQIEGLEGKLDDWTDKSEATPEMAEMLLSLFEQERLYGSLGGAYKAAAMAYSSFGDRWNAIRYARRSIEYSILDKGFRDSDVYAMKQLASEPEMQWSWKKRVGHKRLAGGCGHIH</sequence>
<dbReference type="Gene3D" id="2.170.270.10">
    <property type="entry name" value="SET domain"/>
    <property type="match status" value="1"/>
</dbReference>
<dbReference type="Pfam" id="PF00856">
    <property type="entry name" value="SET"/>
    <property type="match status" value="1"/>
</dbReference>
<dbReference type="PANTHER" id="PTHR47332:SF6">
    <property type="entry name" value="SET DOMAIN-CONTAINING PROTEIN"/>
    <property type="match status" value="1"/>
</dbReference>
<keyword evidence="3" id="KW-1185">Reference proteome</keyword>
<organism evidence="2 3">
    <name type="scientific">Zopfia rhizophila CBS 207.26</name>
    <dbReference type="NCBI Taxonomy" id="1314779"/>
    <lineage>
        <taxon>Eukaryota</taxon>
        <taxon>Fungi</taxon>
        <taxon>Dikarya</taxon>
        <taxon>Ascomycota</taxon>
        <taxon>Pezizomycotina</taxon>
        <taxon>Dothideomycetes</taxon>
        <taxon>Dothideomycetes incertae sedis</taxon>
        <taxon>Zopfiaceae</taxon>
        <taxon>Zopfia</taxon>
    </lineage>
</organism>
<accession>A0A6A6EVJ9</accession>
<evidence type="ECO:0000313" key="3">
    <source>
        <dbReference type="Proteomes" id="UP000800200"/>
    </source>
</evidence>
<dbReference type="CDD" id="cd20071">
    <property type="entry name" value="SET_SMYD"/>
    <property type="match status" value="1"/>
</dbReference>
<evidence type="ECO:0000313" key="2">
    <source>
        <dbReference type="EMBL" id="KAF2193906.1"/>
    </source>
</evidence>
<evidence type="ECO:0000259" key="1">
    <source>
        <dbReference type="PROSITE" id="PS50280"/>
    </source>
</evidence>
<dbReference type="InterPro" id="IPR053185">
    <property type="entry name" value="SET_domain_protein"/>
</dbReference>
<gene>
    <name evidence="2" type="ORF">K469DRAFT_734548</name>
</gene>
<dbReference type="PANTHER" id="PTHR47332">
    <property type="entry name" value="SET DOMAIN-CONTAINING PROTEIN 5"/>
    <property type="match status" value="1"/>
</dbReference>
<feature type="domain" description="SET" evidence="1">
    <location>
        <begin position="77"/>
        <end position="221"/>
    </location>
</feature>
<protein>
    <submittedName>
        <fullName evidence="2">SET domain-containing protein</fullName>
    </submittedName>
</protein>
<dbReference type="OrthoDB" id="1028014at2759"/>
<dbReference type="InterPro" id="IPR001214">
    <property type="entry name" value="SET_dom"/>
</dbReference>
<dbReference type="SMART" id="SM00317">
    <property type="entry name" value="SET"/>
    <property type="match status" value="1"/>
</dbReference>
<dbReference type="InterPro" id="IPR046341">
    <property type="entry name" value="SET_dom_sf"/>
</dbReference>
<dbReference type="EMBL" id="ML994612">
    <property type="protein sequence ID" value="KAF2193906.1"/>
    <property type="molecule type" value="Genomic_DNA"/>
</dbReference>
<dbReference type="PROSITE" id="PS50280">
    <property type="entry name" value="SET"/>
    <property type="match status" value="1"/>
</dbReference>
<dbReference type="SUPFAM" id="SSF82199">
    <property type="entry name" value="SET domain"/>
    <property type="match status" value="1"/>
</dbReference>
<name>A0A6A6EVJ9_9PEZI</name>
<reference evidence="2" key="1">
    <citation type="journal article" date="2020" name="Stud. Mycol.">
        <title>101 Dothideomycetes genomes: a test case for predicting lifestyles and emergence of pathogens.</title>
        <authorList>
            <person name="Haridas S."/>
            <person name="Albert R."/>
            <person name="Binder M."/>
            <person name="Bloem J."/>
            <person name="Labutti K."/>
            <person name="Salamov A."/>
            <person name="Andreopoulos B."/>
            <person name="Baker S."/>
            <person name="Barry K."/>
            <person name="Bills G."/>
            <person name="Bluhm B."/>
            <person name="Cannon C."/>
            <person name="Castanera R."/>
            <person name="Culley D."/>
            <person name="Daum C."/>
            <person name="Ezra D."/>
            <person name="Gonzalez J."/>
            <person name="Henrissat B."/>
            <person name="Kuo A."/>
            <person name="Liang C."/>
            <person name="Lipzen A."/>
            <person name="Lutzoni F."/>
            <person name="Magnuson J."/>
            <person name="Mondo S."/>
            <person name="Nolan M."/>
            <person name="Ohm R."/>
            <person name="Pangilinan J."/>
            <person name="Park H.-J."/>
            <person name="Ramirez L."/>
            <person name="Alfaro M."/>
            <person name="Sun H."/>
            <person name="Tritt A."/>
            <person name="Yoshinaga Y."/>
            <person name="Zwiers L.-H."/>
            <person name="Turgeon B."/>
            <person name="Goodwin S."/>
            <person name="Spatafora J."/>
            <person name="Crous P."/>
            <person name="Grigoriev I."/>
        </authorList>
    </citation>
    <scope>NUCLEOTIDE SEQUENCE</scope>
    <source>
        <strain evidence="2">CBS 207.26</strain>
    </source>
</reference>
<dbReference type="AlphaFoldDB" id="A0A6A6EVJ9"/>